<reference evidence="1" key="1">
    <citation type="submission" date="2022-09" db="EMBL/GenBank/DDBJ databases">
        <authorList>
            <person name="De Moura G.S."/>
            <person name="Carvalho E."/>
            <person name="Ramos Sanchez E.M."/>
            <person name="Sellera F.P."/>
            <person name="Marques M.F.S."/>
            <person name="Heinemann M.B."/>
            <person name="De Vliegher S."/>
            <person name="Souza F.N."/>
            <person name="Mota R.A."/>
        </authorList>
    </citation>
    <scope>NUCLEOTIDE SEQUENCE</scope>
    <source>
        <strain evidence="1">BR656</strain>
    </source>
</reference>
<evidence type="ECO:0000313" key="2">
    <source>
        <dbReference type="Proteomes" id="UP001176210"/>
    </source>
</evidence>
<keyword evidence="2" id="KW-1185">Reference proteome</keyword>
<gene>
    <name evidence="1" type="ORF">OWO77_10065</name>
</gene>
<dbReference type="EMBL" id="JAPNQM010000005">
    <property type="protein sequence ID" value="MDL0117309.1"/>
    <property type="molecule type" value="Genomic_DNA"/>
</dbReference>
<dbReference type="Proteomes" id="UP001176210">
    <property type="component" value="Unassembled WGS sequence"/>
</dbReference>
<evidence type="ECO:0000313" key="1">
    <source>
        <dbReference type="EMBL" id="MDL0117309.1"/>
    </source>
</evidence>
<reference evidence="1" key="2">
    <citation type="journal article" date="2023" name="Vet. Microbiol.">
        <title>Emergence of livestock-associated Mammaliicoccus sciuri ST71 co-harbouring mecA and mecC genes in Brazil.</title>
        <authorList>
            <person name="de Moura G.S."/>
            <person name="de Carvalho E."/>
            <person name="Ramos Sanchez E.M."/>
            <person name="Sellera F.P."/>
            <person name="Marques M.F.S."/>
            <person name="Heinemann M.B."/>
            <person name="De Vliegher S."/>
            <person name="Souza F.N."/>
            <person name="Mota R.A."/>
        </authorList>
    </citation>
    <scope>NUCLEOTIDE SEQUENCE</scope>
    <source>
        <strain evidence="1">BR656</strain>
    </source>
</reference>
<protein>
    <submittedName>
        <fullName evidence="1">Uncharacterized protein</fullName>
    </submittedName>
</protein>
<dbReference type="RefSeq" id="WP_285369645.1">
    <property type="nucleotide sequence ID" value="NZ_JAPNQM010000005.1"/>
</dbReference>
<organism evidence="1 2">
    <name type="scientific">Mammaliicoccus sciuri</name>
    <name type="common">Staphylococcus sciuri</name>
    <dbReference type="NCBI Taxonomy" id="1296"/>
    <lineage>
        <taxon>Bacteria</taxon>
        <taxon>Bacillati</taxon>
        <taxon>Bacillota</taxon>
        <taxon>Bacilli</taxon>
        <taxon>Bacillales</taxon>
        <taxon>Staphylococcaceae</taxon>
        <taxon>Mammaliicoccus</taxon>
    </lineage>
</organism>
<accession>A0ABT7HYT1</accession>
<proteinExistence type="predicted"/>
<sequence>MALQLVSKNRFTFIQNLLSDINSTLEAIDSSSDIEVIFEENPEYTQFKLIDDTLYFKDMLPYLIDLLGVEDGVRTFINRFNNAFYEILTTYDQVIDLDEQFVSYKKTIYKNLFASKDSLHSHILLSLHNDNLIYLDERNYKIVRYQTSIGYFVSYEFKFYTKENKDILSLENMLNTAFTIKSGLEGKDYVYSKPFSSSYSHQEWENLNNIADTSILVNMRMNDKNDELFQIYFTKKQVASSVIQTLLSKFDHIDDDEEVELDEKLNTFIGKLSKDKRRGRYSLSDLLTILSIFYFRYLYIDSKNTNKSKNSQGINSYFATLFNQKELNILKNNSIKYSELLEVAVHKDNLNSDFRQLHNDINDLTKEHLSISYKDYDDLYEESDFSNIVDFDDRLNETANLFIHKLFFMDQIPSTEFLISTLNDIYNHICENINFFHTNAPDEILKLSIQLAESTKEWSESIKDSSLKSTLSQTNLNKYNPFPAIYDLKILNSTHLSLINTMNIINKLNLRKKYFKHH</sequence>
<name>A0ABT7HYT1_MAMSC</name>
<comment type="caution">
    <text evidence="1">The sequence shown here is derived from an EMBL/GenBank/DDBJ whole genome shotgun (WGS) entry which is preliminary data.</text>
</comment>